<keyword evidence="1" id="KW-0732">Signal</keyword>
<evidence type="ECO:0000256" key="1">
    <source>
        <dbReference type="SAM" id="SignalP"/>
    </source>
</evidence>
<gene>
    <name evidence="2" type="ORF">Pan189_03670</name>
</gene>
<dbReference type="RefSeq" id="WP_145362252.1">
    <property type="nucleotide sequence ID" value="NZ_CP036268.1"/>
</dbReference>
<sequence length="232" mass="23826" precursor="true">MFISPKMLTHAIAAPVLMWCAGAADAGSSYTEAYAGPGSNVMVANRSYGNADSRMYASASNGGIARGQQIAIGHGNGRAKASMNLQSIGGQSTGDSFVEAGHGSFATGDTRVGSFYGAAEGYTRSSSNFGGHSAVRTRSYSRFGHTDVTGCGKAIGNARTTVNSFGQSFSPLTYSFAKGTSIGLDGGSAFCESTTRSIGFGHPAWSQSVGISRARGWGSRSSVHSTDFSIGY</sequence>
<feature type="chain" id="PRO_5021908910" evidence="1">
    <location>
        <begin position="27"/>
        <end position="232"/>
    </location>
</feature>
<dbReference type="KEGG" id="svp:Pan189_03670"/>
<protein>
    <submittedName>
        <fullName evidence="2">Uncharacterized protein</fullName>
    </submittedName>
</protein>
<dbReference type="Proteomes" id="UP000317318">
    <property type="component" value="Chromosome"/>
</dbReference>
<organism evidence="2 3">
    <name type="scientific">Stratiformator vulcanicus</name>
    <dbReference type="NCBI Taxonomy" id="2527980"/>
    <lineage>
        <taxon>Bacteria</taxon>
        <taxon>Pseudomonadati</taxon>
        <taxon>Planctomycetota</taxon>
        <taxon>Planctomycetia</taxon>
        <taxon>Planctomycetales</taxon>
        <taxon>Planctomycetaceae</taxon>
        <taxon>Stratiformator</taxon>
    </lineage>
</organism>
<dbReference type="AlphaFoldDB" id="A0A517QWG6"/>
<evidence type="ECO:0000313" key="2">
    <source>
        <dbReference type="EMBL" id="QDT36012.1"/>
    </source>
</evidence>
<feature type="signal peptide" evidence="1">
    <location>
        <begin position="1"/>
        <end position="26"/>
    </location>
</feature>
<accession>A0A517QWG6</accession>
<name>A0A517QWG6_9PLAN</name>
<keyword evidence="3" id="KW-1185">Reference proteome</keyword>
<evidence type="ECO:0000313" key="3">
    <source>
        <dbReference type="Proteomes" id="UP000317318"/>
    </source>
</evidence>
<proteinExistence type="predicted"/>
<dbReference type="EMBL" id="CP036268">
    <property type="protein sequence ID" value="QDT36012.1"/>
    <property type="molecule type" value="Genomic_DNA"/>
</dbReference>
<reference evidence="2 3" key="1">
    <citation type="submission" date="2019-02" db="EMBL/GenBank/DDBJ databases">
        <title>Deep-cultivation of Planctomycetes and their phenomic and genomic characterization uncovers novel biology.</title>
        <authorList>
            <person name="Wiegand S."/>
            <person name="Jogler M."/>
            <person name="Boedeker C."/>
            <person name="Pinto D."/>
            <person name="Vollmers J."/>
            <person name="Rivas-Marin E."/>
            <person name="Kohn T."/>
            <person name="Peeters S.H."/>
            <person name="Heuer A."/>
            <person name="Rast P."/>
            <person name="Oberbeckmann S."/>
            <person name="Bunk B."/>
            <person name="Jeske O."/>
            <person name="Meyerdierks A."/>
            <person name="Storesund J.E."/>
            <person name="Kallscheuer N."/>
            <person name="Luecker S."/>
            <person name="Lage O.M."/>
            <person name="Pohl T."/>
            <person name="Merkel B.J."/>
            <person name="Hornburger P."/>
            <person name="Mueller R.-W."/>
            <person name="Bruemmer F."/>
            <person name="Labrenz M."/>
            <person name="Spormann A.M."/>
            <person name="Op den Camp H."/>
            <person name="Overmann J."/>
            <person name="Amann R."/>
            <person name="Jetten M.S.M."/>
            <person name="Mascher T."/>
            <person name="Medema M.H."/>
            <person name="Devos D.P."/>
            <person name="Kaster A.-K."/>
            <person name="Ovreas L."/>
            <person name="Rohde M."/>
            <person name="Galperin M.Y."/>
            <person name="Jogler C."/>
        </authorList>
    </citation>
    <scope>NUCLEOTIDE SEQUENCE [LARGE SCALE GENOMIC DNA]</scope>
    <source>
        <strain evidence="2 3">Pan189</strain>
    </source>
</reference>